<dbReference type="PANTHER" id="PTHR45698">
    <property type="entry name" value="TRACE AMINE-ASSOCIATED RECEPTOR 19N-RELATED"/>
    <property type="match status" value="1"/>
</dbReference>
<sequence length="313" mass="35498">MNGTQFANTTGVSWSNERLDTLIILILISVAALIVDGYLLVLIYRKQEQRADLCMIAGFTVSDCLASIGLIFTSIQRLLLREMEPFTVSPLDCLLKRFYLPVYMIGNTTLAMTMLLLSIERFTAFCSASYYRTIFSIRNTKIWVILCFTFGALEAVLCYYVAFVIRDHKISPACYRSQYNTPTYYRMFMNTTVSLAIVTMVLYILAYIMHRLKADRSEVMNLNQLRDARETSVLYSLSIVCFVTLLLKFSPNLAYVLARSMPGVVSAIRTVDNLYLVVAPLLYTIIHPSLNGNVDRSTCCCLRKKTVSTVYTG</sequence>
<evidence type="ECO:0000256" key="2">
    <source>
        <dbReference type="ARBA" id="ARBA00022692"/>
    </source>
</evidence>
<dbReference type="OrthoDB" id="5915047at2759"/>
<dbReference type="AlphaFoldDB" id="A0A077YZI6"/>
<name>A0A077YZI6_TRITR</name>
<comment type="subcellular location">
    <subcellularLocation>
        <location evidence="1">Membrane</location>
    </subcellularLocation>
</comment>
<evidence type="ECO:0000256" key="1">
    <source>
        <dbReference type="ARBA" id="ARBA00004370"/>
    </source>
</evidence>
<keyword evidence="3 5" id="KW-1133">Transmembrane helix</keyword>
<dbReference type="PANTHER" id="PTHR45698:SF1">
    <property type="entry name" value="TRACE AMINE-ASSOCIATED RECEPTOR 13C-LIKE"/>
    <property type="match status" value="1"/>
</dbReference>
<dbReference type="Gene3D" id="1.20.1070.10">
    <property type="entry name" value="Rhodopsin 7-helix transmembrane proteins"/>
    <property type="match status" value="1"/>
</dbReference>
<organism evidence="7 8">
    <name type="scientific">Trichuris trichiura</name>
    <name type="common">Whipworm</name>
    <name type="synonym">Trichocephalus trichiurus</name>
    <dbReference type="NCBI Taxonomy" id="36087"/>
    <lineage>
        <taxon>Eukaryota</taxon>
        <taxon>Metazoa</taxon>
        <taxon>Ecdysozoa</taxon>
        <taxon>Nematoda</taxon>
        <taxon>Enoplea</taxon>
        <taxon>Dorylaimia</taxon>
        <taxon>Trichinellida</taxon>
        <taxon>Trichuridae</taxon>
        <taxon>Trichuris</taxon>
    </lineage>
</organism>
<feature type="transmembrane region" description="Helical" evidence="5">
    <location>
        <begin position="140"/>
        <end position="165"/>
    </location>
</feature>
<evidence type="ECO:0000256" key="4">
    <source>
        <dbReference type="ARBA" id="ARBA00023136"/>
    </source>
</evidence>
<reference evidence="7" key="2">
    <citation type="submission" date="2014-03" db="EMBL/GenBank/DDBJ databases">
        <title>The whipworm genome and dual-species transcriptomics of an intimate host-pathogen interaction.</title>
        <authorList>
            <person name="Foth B.J."/>
            <person name="Tsai I.J."/>
            <person name="Reid A.J."/>
            <person name="Bancroft A.J."/>
            <person name="Nichol S."/>
            <person name="Tracey A."/>
            <person name="Holroyd N."/>
            <person name="Cotton J.A."/>
            <person name="Stanley E.J."/>
            <person name="Zarowiecki M."/>
            <person name="Liu J.Z."/>
            <person name="Huckvale T."/>
            <person name="Cooper P.J."/>
            <person name="Grencis R.K."/>
            <person name="Berriman M."/>
        </authorList>
    </citation>
    <scope>NUCLEOTIDE SEQUENCE [LARGE SCALE GENOMIC DNA]</scope>
</reference>
<dbReference type="Pfam" id="PF00001">
    <property type="entry name" value="7tm_1"/>
    <property type="match status" value="1"/>
</dbReference>
<gene>
    <name evidence="7" type="ORF">TTRE_0000141701</name>
</gene>
<dbReference type="PROSITE" id="PS50262">
    <property type="entry name" value="G_PROTEIN_RECEP_F1_2"/>
    <property type="match status" value="1"/>
</dbReference>
<feature type="transmembrane region" description="Helical" evidence="5">
    <location>
        <begin position="56"/>
        <end position="78"/>
    </location>
</feature>
<evidence type="ECO:0000313" key="8">
    <source>
        <dbReference type="Proteomes" id="UP000030665"/>
    </source>
</evidence>
<dbReference type="SUPFAM" id="SSF81321">
    <property type="entry name" value="Family A G protein-coupled receptor-like"/>
    <property type="match status" value="1"/>
</dbReference>
<keyword evidence="8" id="KW-1185">Reference proteome</keyword>
<feature type="domain" description="G-protein coupled receptors family 1 profile" evidence="6">
    <location>
        <begin position="19"/>
        <end position="287"/>
    </location>
</feature>
<keyword evidence="2 5" id="KW-0812">Transmembrane</keyword>
<dbReference type="InterPro" id="IPR017452">
    <property type="entry name" value="GPCR_Rhodpsn_7TM"/>
</dbReference>
<dbReference type="GO" id="GO:0004930">
    <property type="term" value="F:G protein-coupled receptor activity"/>
    <property type="evidence" value="ECO:0007669"/>
    <property type="project" value="InterPro"/>
</dbReference>
<evidence type="ECO:0000313" key="7">
    <source>
        <dbReference type="EMBL" id="CDW53154.1"/>
    </source>
</evidence>
<feature type="transmembrane region" description="Helical" evidence="5">
    <location>
        <begin position="22"/>
        <end position="44"/>
    </location>
</feature>
<dbReference type="EMBL" id="HG805843">
    <property type="protein sequence ID" value="CDW53154.1"/>
    <property type="molecule type" value="Genomic_DNA"/>
</dbReference>
<evidence type="ECO:0000256" key="3">
    <source>
        <dbReference type="ARBA" id="ARBA00022989"/>
    </source>
</evidence>
<evidence type="ECO:0000256" key="5">
    <source>
        <dbReference type="SAM" id="Phobius"/>
    </source>
</evidence>
<accession>A0A077YZI6</accession>
<feature type="transmembrane region" description="Helical" evidence="5">
    <location>
        <begin position="98"/>
        <end position="119"/>
    </location>
</feature>
<dbReference type="InterPro" id="IPR000276">
    <property type="entry name" value="GPCR_Rhodpsn"/>
</dbReference>
<protein>
    <submittedName>
        <fullName evidence="7">7TM GPCR Srsx domain containing protein</fullName>
    </submittedName>
</protein>
<feature type="transmembrane region" description="Helical" evidence="5">
    <location>
        <begin position="230"/>
        <end position="247"/>
    </location>
</feature>
<feature type="transmembrane region" description="Helical" evidence="5">
    <location>
        <begin position="267"/>
        <end position="286"/>
    </location>
</feature>
<evidence type="ECO:0000259" key="6">
    <source>
        <dbReference type="PROSITE" id="PS50262"/>
    </source>
</evidence>
<dbReference type="Proteomes" id="UP000030665">
    <property type="component" value="Unassembled WGS sequence"/>
</dbReference>
<proteinExistence type="predicted"/>
<reference evidence="7" key="1">
    <citation type="submission" date="2014-01" db="EMBL/GenBank/DDBJ databases">
        <authorList>
            <person name="Aslett M."/>
        </authorList>
    </citation>
    <scope>NUCLEOTIDE SEQUENCE</scope>
</reference>
<dbReference type="GO" id="GO:0016020">
    <property type="term" value="C:membrane"/>
    <property type="evidence" value="ECO:0007669"/>
    <property type="project" value="UniProtKB-SubCell"/>
</dbReference>
<keyword evidence="4 5" id="KW-0472">Membrane</keyword>
<feature type="transmembrane region" description="Helical" evidence="5">
    <location>
        <begin position="185"/>
        <end position="209"/>
    </location>
</feature>